<dbReference type="EMBL" id="JAKUCV010007755">
    <property type="protein sequence ID" value="KAJ4822108.1"/>
    <property type="molecule type" value="Genomic_DNA"/>
</dbReference>
<evidence type="ECO:0000313" key="5">
    <source>
        <dbReference type="EMBL" id="KAJ4822108.1"/>
    </source>
</evidence>
<dbReference type="SUPFAM" id="SSF51197">
    <property type="entry name" value="Clavaminate synthase-like"/>
    <property type="match status" value="1"/>
</dbReference>
<feature type="domain" description="Isopenicillin N synthase-like Fe(2+) 2OG dioxygenase" evidence="4">
    <location>
        <begin position="66"/>
        <end position="123"/>
    </location>
</feature>
<protein>
    <recommendedName>
        <fullName evidence="4">Isopenicillin N synthase-like Fe(2+) 2OG dioxygenase domain-containing protein</fullName>
    </recommendedName>
</protein>
<dbReference type="InterPro" id="IPR050295">
    <property type="entry name" value="Plant_2OG-oxidoreductases"/>
</dbReference>
<evidence type="ECO:0000256" key="3">
    <source>
        <dbReference type="ARBA" id="ARBA00023004"/>
    </source>
</evidence>
<evidence type="ECO:0000256" key="2">
    <source>
        <dbReference type="ARBA" id="ARBA00022896"/>
    </source>
</evidence>
<dbReference type="GO" id="GO:0031418">
    <property type="term" value="F:L-ascorbic acid binding"/>
    <property type="evidence" value="ECO:0007669"/>
    <property type="project" value="UniProtKB-KW"/>
</dbReference>
<accession>A0A9Q0EYN6</accession>
<dbReference type="AlphaFoldDB" id="A0A9Q0EYN6"/>
<dbReference type="PANTHER" id="PTHR47991">
    <property type="entry name" value="OXOGLUTARATE/IRON-DEPENDENT DIOXYGENASE"/>
    <property type="match status" value="1"/>
</dbReference>
<evidence type="ECO:0000313" key="6">
    <source>
        <dbReference type="Proteomes" id="UP001141552"/>
    </source>
</evidence>
<dbReference type="InterPro" id="IPR027443">
    <property type="entry name" value="IPNS-like_sf"/>
</dbReference>
<evidence type="ECO:0000259" key="4">
    <source>
        <dbReference type="Pfam" id="PF03171"/>
    </source>
</evidence>
<keyword evidence="3" id="KW-0408">Iron</keyword>
<name>A0A9Q0EYN6_9ROSI</name>
<organism evidence="5 6">
    <name type="scientific">Turnera subulata</name>
    <dbReference type="NCBI Taxonomy" id="218843"/>
    <lineage>
        <taxon>Eukaryota</taxon>
        <taxon>Viridiplantae</taxon>
        <taxon>Streptophyta</taxon>
        <taxon>Embryophyta</taxon>
        <taxon>Tracheophyta</taxon>
        <taxon>Spermatophyta</taxon>
        <taxon>Magnoliopsida</taxon>
        <taxon>eudicotyledons</taxon>
        <taxon>Gunneridae</taxon>
        <taxon>Pentapetalae</taxon>
        <taxon>rosids</taxon>
        <taxon>fabids</taxon>
        <taxon>Malpighiales</taxon>
        <taxon>Passifloraceae</taxon>
        <taxon>Turnera</taxon>
    </lineage>
</organism>
<dbReference type="Gene3D" id="2.60.120.330">
    <property type="entry name" value="B-lactam Antibiotic, Isopenicillin N Synthase, Chain"/>
    <property type="match status" value="1"/>
</dbReference>
<reference evidence="5" key="2">
    <citation type="journal article" date="2023" name="Plants (Basel)">
        <title>Annotation of the Turnera subulata (Passifloraceae) Draft Genome Reveals the S-Locus Evolved after the Divergence of Turneroideae from Passifloroideae in a Stepwise Manner.</title>
        <authorList>
            <person name="Henning P.M."/>
            <person name="Roalson E.H."/>
            <person name="Mir W."/>
            <person name="McCubbin A.G."/>
            <person name="Shore J.S."/>
        </authorList>
    </citation>
    <scope>NUCLEOTIDE SEQUENCE</scope>
    <source>
        <strain evidence="5">F60SS</strain>
    </source>
</reference>
<dbReference type="InterPro" id="IPR044861">
    <property type="entry name" value="IPNS-like_FE2OG_OXY"/>
</dbReference>
<dbReference type="Proteomes" id="UP001141552">
    <property type="component" value="Unassembled WGS sequence"/>
</dbReference>
<gene>
    <name evidence="5" type="ORF">Tsubulata_002829</name>
</gene>
<keyword evidence="1" id="KW-0479">Metal-binding</keyword>
<sequence>FIKYTQVLITLEKRYIIGETNCGTHVTLYRIISKISQQSQRDIGLNQGTQWRSVDDNQPLSALLRPNLTLGLPKHSDLNLLTLLIQGENQWASNKWLTVQSLPSAIVVNLGHILHIISNGKLEMLIIEL</sequence>
<keyword evidence="2" id="KW-0847">Vitamin C</keyword>
<reference evidence="5" key="1">
    <citation type="submission" date="2022-02" db="EMBL/GenBank/DDBJ databases">
        <authorList>
            <person name="Henning P.M."/>
            <person name="McCubbin A.G."/>
            <person name="Shore J.S."/>
        </authorList>
    </citation>
    <scope>NUCLEOTIDE SEQUENCE</scope>
    <source>
        <strain evidence="5">F60SS</strain>
        <tissue evidence="5">Leaves</tissue>
    </source>
</reference>
<feature type="non-terminal residue" evidence="5">
    <location>
        <position position="1"/>
    </location>
</feature>
<evidence type="ECO:0000256" key="1">
    <source>
        <dbReference type="ARBA" id="ARBA00022723"/>
    </source>
</evidence>
<comment type="caution">
    <text evidence="5">The sequence shown here is derived from an EMBL/GenBank/DDBJ whole genome shotgun (WGS) entry which is preliminary data.</text>
</comment>
<keyword evidence="6" id="KW-1185">Reference proteome</keyword>
<dbReference type="Pfam" id="PF03171">
    <property type="entry name" value="2OG-FeII_Oxy"/>
    <property type="match status" value="1"/>
</dbReference>
<proteinExistence type="predicted"/>
<dbReference type="OrthoDB" id="406156at2759"/>
<dbReference type="GO" id="GO:0046872">
    <property type="term" value="F:metal ion binding"/>
    <property type="evidence" value="ECO:0007669"/>
    <property type="project" value="UniProtKB-KW"/>
</dbReference>